<proteinExistence type="predicted"/>
<dbReference type="NCBIfam" id="NF045780">
    <property type="entry name" value="TrlF_fam_ATP"/>
    <property type="match status" value="1"/>
</dbReference>
<dbReference type="SUPFAM" id="SSF52540">
    <property type="entry name" value="P-loop containing nucleoside triphosphate hydrolases"/>
    <property type="match status" value="1"/>
</dbReference>
<dbReference type="CDD" id="cd07432">
    <property type="entry name" value="PHP_HisPPase"/>
    <property type="match status" value="1"/>
</dbReference>
<evidence type="ECO:0000313" key="4">
    <source>
        <dbReference type="Proteomes" id="UP000250234"/>
    </source>
</evidence>
<dbReference type="InterPro" id="IPR003141">
    <property type="entry name" value="Pol/His_phosphatase_N"/>
</dbReference>
<dbReference type="Gene3D" id="3.20.20.140">
    <property type="entry name" value="Metal-dependent hydrolases"/>
    <property type="match status" value="1"/>
</dbReference>
<dbReference type="Proteomes" id="UP000250234">
    <property type="component" value="Unassembled WGS sequence"/>
</dbReference>
<dbReference type="InterPro" id="IPR054787">
    <property type="entry name" value="TrlF_ATPase"/>
</dbReference>
<dbReference type="SUPFAM" id="SSF89550">
    <property type="entry name" value="PHP domain-like"/>
    <property type="match status" value="1"/>
</dbReference>
<protein>
    <submittedName>
        <fullName evidence="3">DNA repair ATPase</fullName>
    </submittedName>
</protein>
<organism evidence="3 4">
    <name type="scientific">Clostridium perfringens</name>
    <dbReference type="NCBI Taxonomy" id="1502"/>
    <lineage>
        <taxon>Bacteria</taxon>
        <taxon>Bacillati</taxon>
        <taxon>Bacillota</taxon>
        <taxon>Clostridia</taxon>
        <taxon>Eubacteriales</taxon>
        <taxon>Clostridiaceae</taxon>
        <taxon>Clostridium</taxon>
    </lineage>
</organism>
<sequence length="923" mass="106900">MINYKGNRWYKCDFHLHTPASECFADKSITAEDFIEKAIEENLDCIAITDHNSCEWIEEVRKASKDKNIIVFPGVEITCSDSKVHLLILFDTDCNIDDIKYFLRDSEVEKNGDGEVYTKKGISDIVEKANKVKALVIPAHIDSFSGLHKVDRRVFNDFLELDSVKAVQMVHKELVIGIACEEKVAEDILDEIQKKEHVSLKEAKEYLECAKAIKEKELGILTFSDNPNSENDSKHGLWGIGKQYSWIKMSENPNLESLRQALLFPNNRIKNCFQKNNSRYKMPDLWIKKIKISNIELLDEESLEVEFNPQLNTLIGGRGSGKSTVIRFLTGVFFNNNMQQLGEIFEEFKNFYQMKDKGRGVLKKETEVEVELVKNNIIYKVLKKNIKNIESNSDIIIEKLNSDGQFEKVEDISIEDFFKIDIYNQKQIYELAKNTNILRDKIDSLSKSNCLDDMRKEANNYLNDYKKKFLEIKSVEQEISFKKKILTDIRDLNEKIETYNQSGIKDIIEKYKDYKNQLEVSRRYFKHIDEKIKILEEKKGDLSLKFSIEGEFVLEKEIGELISESENSLEAAINEINQIVEKLKEIKEEYTKKMKKSDFYRRFEVTKNKYKESLVKLEQKGIDISDVDELIRIQQEKKNELSEILKKEKSLSERYSELEELRKNYIRIRRNITKERNSISNSLLDETNIKIKINSFRDKDDFKLKFRNIIGKLKGFDSDISKVTEFCFSGGEFSKKIKMFYDKVYNMKYSNAEIEGYTGRFINALKELKDSSIAELGILLPEDEIKIQYKSEKSGEYKPIHNASAGQRTSAILTFILSDGVNPLILDQPEDDLDNHLIYSLIVEGLKASKENRQIIVVTHNANIPVNGDAELIIAMNSSSKYISVKEAGTLENEEIKSEICDVMEGGENAFIMRANRYGIKSI</sequence>
<evidence type="ECO:0000313" key="3">
    <source>
        <dbReference type="EMBL" id="SQC06228.1"/>
    </source>
</evidence>
<dbReference type="InterPro" id="IPR016195">
    <property type="entry name" value="Pol/histidinol_Pase-like"/>
</dbReference>
<dbReference type="EMBL" id="UAWO01000002">
    <property type="protein sequence ID" value="SQC06228.1"/>
    <property type="molecule type" value="Genomic_DNA"/>
</dbReference>
<dbReference type="AlphaFoldDB" id="A0A2X3BLK8"/>
<evidence type="ECO:0000259" key="2">
    <source>
        <dbReference type="SMART" id="SM00481"/>
    </source>
</evidence>
<dbReference type="InterPro" id="IPR052018">
    <property type="entry name" value="PHP_domain"/>
</dbReference>
<gene>
    <name evidence="3" type="ORF">NCTC8081_00299</name>
</gene>
<dbReference type="GO" id="GO:0035312">
    <property type="term" value="F:5'-3' DNA exonuclease activity"/>
    <property type="evidence" value="ECO:0007669"/>
    <property type="project" value="TreeGrafter"/>
</dbReference>
<feature type="coiled-coil region" evidence="1">
    <location>
        <begin position="562"/>
        <end position="678"/>
    </location>
</feature>
<name>A0A2X3BLK8_CLOPF</name>
<accession>A0A2X3BLK8</accession>
<dbReference type="PANTHER" id="PTHR42924:SF3">
    <property type="entry name" value="POLYMERASE_HISTIDINOL PHOSPHATASE N-TERMINAL DOMAIN-CONTAINING PROTEIN"/>
    <property type="match status" value="1"/>
</dbReference>
<feature type="domain" description="Polymerase/histidinol phosphatase N-terminal" evidence="2">
    <location>
        <begin position="12"/>
        <end position="81"/>
    </location>
</feature>
<dbReference type="InterPro" id="IPR004013">
    <property type="entry name" value="PHP_dom"/>
</dbReference>
<dbReference type="GO" id="GO:0004534">
    <property type="term" value="F:5'-3' RNA exonuclease activity"/>
    <property type="evidence" value="ECO:0007669"/>
    <property type="project" value="TreeGrafter"/>
</dbReference>
<dbReference type="Gene3D" id="3.40.50.300">
    <property type="entry name" value="P-loop containing nucleotide triphosphate hydrolases"/>
    <property type="match status" value="2"/>
</dbReference>
<dbReference type="RefSeq" id="WP_111945114.1">
    <property type="nucleotide sequence ID" value="NZ_CATNYA010000003.1"/>
</dbReference>
<dbReference type="Pfam" id="PF02811">
    <property type="entry name" value="PHP"/>
    <property type="match status" value="1"/>
</dbReference>
<reference evidence="3 4" key="1">
    <citation type="submission" date="2018-06" db="EMBL/GenBank/DDBJ databases">
        <authorList>
            <consortium name="Pathogen Informatics"/>
            <person name="Doyle S."/>
        </authorList>
    </citation>
    <scope>NUCLEOTIDE SEQUENCE [LARGE SCALE GENOMIC DNA]</scope>
    <source>
        <strain evidence="3 4">NCTC8081</strain>
    </source>
</reference>
<dbReference type="InterPro" id="IPR027417">
    <property type="entry name" value="P-loop_NTPase"/>
</dbReference>
<dbReference type="SMART" id="SM00481">
    <property type="entry name" value="POLIIIAc"/>
    <property type="match status" value="1"/>
</dbReference>
<evidence type="ECO:0000256" key="1">
    <source>
        <dbReference type="SAM" id="Coils"/>
    </source>
</evidence>
<keyword evidence="1" id="KW-0175">Coiled coil</keyword>
<dbReference type="PANTHER" id="PTHR42924">
    <property type="entry name" value="EXONUCLEASE"/>
    <property type="match status" value="1"/>
</dbReference>